<dbReference type="EMBL" id="JBHSIM010000002">
    <property type="protein sequence ID" value="MFC4830988.1"/>
    <property type="molecule type" value="Genomic_DNA"/>
</dbReference>
<reference evidence="5" key="1">
    <citation type="journal article" date="2019" name="Int. J. Syst. Evol. Microbiol.">
        <title>The Global Catalogue of Microorganisms (GCM) 10K type strain sequencing project: providing services to taxonomists for standard genome sequencing and annotation.</title>
        <authorList>
            <consortium name="The Broad Institute Genomics Platform"/>
            <consortium name="The Broad Institute Genome Sequencing Center for Infectious Disease"/>
            <person name="Wu L."/>
            <person name="Ma J."/>
        </authorList>
    </citation>
    <scope>NUCLEOTIDE SEQUENCE [LARGE SCALE GENOMIC DNA]</scope>
    <source>
        <strain evidence="5">CCUG 50347</strain>
    </source>
</reference>
<dbReference type="Pfam" id="PF02720">
    <property type="entry name" value="DUF222"/>
    <property type="match status" value="1"/>
</dbReference>
<organism evidence="4 5">
    <name type="scientific">Actinomycetospora chibensis</name>
    <dbReference type="NCBI Taxonomy" id="663606"/>
    <lineage>
        <taxon>Bacteria</taxon>
        <taxon>Bacillati</taxon>
        <taxon>Actinomycetota</taxon>
        <taxon>Actinomycetes</taxon>
        <taxon>Pseudonocardiales</taxon>
        <taxon>Pseudonocardiaceae</taxon>
        <taxon>Actinomycetospora</taxon>
    </lineage>
</organism>
<evidence type="ECO:0000256" key="2">
    <source>
        <dbReference type="SAM" id="MobiDB-lite"/>
    </source>
</evidence>
<proteinExistence type="inferred from homology"/>
<comment type="similarity">
    <text evidence="1">Belongs to the Rv1128c/1148c/1588c/1702c/1945/3466 family.</text>
</comment>
<evidence type="ECO:0000259" key="3">
    <source>
        <dbReference type="SMART" id="SM00507"/>
    </source>
</evidence>
<feature type="compositionally biased region" description="Low complexity" evidence="2">
    <location>
        <begin position="426"/>
        <end position="441"/>
    </location>
</feature>
<comment type="caution">
    <text evidence="4">The sequence shown here is derived from an EMBL/GenBank/DDBJ whole genome shotgun (WGS) entry which is preliminary data.</text>
</comment>
<keyword evidence="5" id="KW-1185">Reference proteome</keyword>
<dbReference type="InterPro" id="IPR002711">
    <property type="entry name" value="HNH"/>
</dbReference>
<dbReference type="RefSeq" id="WP_274190261.1">
    <property type="nucleotide sequence ID" value="NZ_BAABHN010000002.1"/>
</dbReference>
<sequence>MSERVLGVVEREALDRARARMVALRAEQYRLLEDIAELERLGVAQQTGDRSSVRLLQECGNVDPPEAKRLVGEAADLTPRVSLRGEPLAPRLPVTATVAESGEIHSGHLTVIRETMTRLDRVDGLSVTDWFGAERTLAEHARVLPPRMLRRYAKALIEHLDPDGDVPPEGEDACDELQVVRRRDGSLAFKGRLHDPSDAEAFVEVIDELAQPFGPDDPRSLERRRLDGLKDLVHDARRSGGLAAEPRHERPTAGDDEPDEDALIPEPRRPEPAPRPAPVDRPGRPLLTITMDLRWLQQAIGHGSLDSGALLDQRIVRRLACDAEIVPMVLGSRSEPLDVGRLSRTVTDALRRALNLRDGGCAFPSCSRPPRRCHAHHIRHWFHGGPTCLDNLVLLCRFHHQLIHAGHWTVEIHNGQPRFTPPAWVDPDQQPRPGGRPRVPL</sequence>
<feature type="region of interest" description="Disordered" evidence="2">
    <location>
        <begin position="236"/>
        <end position="284"/>
    </location>
</feature>
<feature type="domain" description="HNH nuclease" evidence="3">
    <location>
        <begin position="349"/>
        <end position="401"/>
    </location>
</feature>
<evidence type="ECO:0000313" key="4">
    <source>
        <dbReference type="EMBL" id="MFC4830988.1"/>
    </source>
</evidence>
<feature type="region of interest" description="Disordered" evidence="2">
    <location>
        <begin position="419"/>
        <end position="441"/>
    </location>
</feature>
<feature type="compositionally biased region" description="Acidic residues" evidence="2">
    <location>
        <begin position="254"/>
        <end position="263"/>
    </location>
</feature>
<protein>
    <submittedName>
        <fullName evidence="4">DUF222 domain-containing protein</fullName>
    </submittedName>
</protein>
<evidence type="ECO:0000256" key="1">
    <source>
        <dbReference type="ARBA" id="ARBA00023450"/>
    </source>
</evidence>
<dbReference type="SMART" id="SM00507">
    <property type="entry name" value="HNHc"/>
    <property type="match status" value="1"/>
</dbReference>
<dbReference type="CDD" id="cd00085">
    <property type="entry name" value="HNHc"/>
    <property type="match status" value="1"/>
</dbReference>
<dbReference type="InterPro" id="IPR003615">
    <property type="entry name" value="HNH_nuc"/>
</dbReference>
<dbReference type="InterPro" id="IPR003870">
    <property type="entry name" value="DUF222"/>
</dbReference>
<accession>A0ABV9R9Z6</accession>
<evidence type="ECO:0000313" key="5">
    <source>
        <dbReference type="Proteomes" id="UP001595909"/>
    </source>
</evidence>
<gene>
    <name evidence="4" type="ORF">ACFPEL_01085</name>
</gene>
<dbReference type="Gene3D" id="1.10.30.50">
    <property type="match status" value="1"/>
</dbReference>
<dbReference type="Pfam" id="PF01844">
    <property type="entry name" value="HNH"/>
    <property type="match status" value="1"/>
</dbReference>
<dbReference type="Proteomes" id="UP001595909">
    <property type="component" value="Unassembled WGS sequence"/>
</dbReference>
<name>A0ABV9R9Z6_9PSEU</name>